<dbReference type="EMBL" id="CAEZUF010000037">
    <property type="protein sequence ID" value="CAB4590369.1"/>
    <property type="molecule type" value="Genomic_DNA"/>
</dbReference>
<sequence length="167" mass="18395">MKQLVRANLVIGIDGSTTVNGGSKGLSSRIDRDRFHAMRKEFDVILIGGETARNEPYGRTPIPLVVISRSSTVPVMVADNPMLNLWNISPEVAIKKCQAEIGKKVLIEGGPNFLKAALPWIDEISITRANVSEGENQIDLDSLLKDFSLIDETSTGAEKYQLFKRIN</sequence>
<accession>A0A6J6FRQ5</accession>
<organism evidence="2">
    <name type="scientific">freshwater metagenome</name>
    <dbReference type="NCBI Taxonomy" id="449393"/>
    <lineage>
        <taxon>unclassified sequences</taxon>
        <taxon>metagenomes</taxon>
        <taxon>ecological metagenomes</taxon>
    </lineage>
</organism>
<evidence type="ECO:0000313" key="2">
    <source>
        <dbReference type="EMBL" id="CAB4590369.1"/>
    </source>
</evidence>
<protein>
    <submittedName>
        <fullName evidence="2">Unannotated protein</fullName>
    </submittedName>
</protein>
<feature type="domain" description="Bacterial bifunctional deaminase-reductase C-terminal" evidence="1">
    <location>
        <begin position="5"/>
        <end position="126"/>
    </location>
</feature>
<dbReference type="Pfam" id="PF01872">
    <property type="entry name" value="RibD_C"/>
    <property type="match status" value="1"/>
</dbReference>
<gene>
    <name evidence="2" type="ORF">UFOPK1791_00527</name>
</gene>
<dbReference type="AlphaFoldDB" id="A0A6J6FRQ5"/>
<dbReference type="GO" id="GO:0008703">
    <property type="term" value="F:5-amino-6-(5-phosphoribosylamino)uracil reductase activity"/>
    <property type="evidence" value="ECO:0007669"/>
    <property type="project" value="InterPro"/>
</dbReference>
<dbReference type="Gene3D" id="3.40.430.10">
    <property type="entry name" value="Dihydrofolate Reductase, subunit A"/>
    <property type="match status" value="1"/>
</dbReference>
<name>A0A6J6FRQ5_9ZZZZ</name>
<dbReference type="InterPro" id="IPR002734">
    <property type="entry name" value="RibDG_C"/>
</dbReference>
<dbReference type="GO" id="GO:0009231">
    <property type="term" value="P:riboflavin biosynthetic process"/>
    <property type="evidence" value="ECO:0007669"/>
    <property type="project" value="InterPro"/>
</dbReference>
<reference evidence="2" key="1">
    <citation type="submission" date="2020-05" db="EMBL/GenBank/DDBJ databases">
        <authorList>
            <person name="Chiriac C."/>
            <person name="Salcher M."/>
            <person name="Ghai R."/>
            <person name="Kavagutti S V."/>
        </authorList>
    </citation>
    <scope>NUCLEOTIDE SEQUENCE</scope>
</reference>
<dbReference type="InterPro" id="IPR024072">
    <property type="entry name" value="DHFR-like_dom_sf"/>
</dbReference>
<dbReference type="SUPFAM" id="SSF53597">
    <property type="entry name" value="Dihydrofolate reductase-like"/>
    <property type="match status" value="1"/>
</dbReference>
<proteinExistence type="predicted"/>
<evidence type="ECO:0000259" key="1">
    <source>
        <dbReference type="Pfam" id="PF01872"/>
    </source>
</evidence>